<keyword evidence="2" id="KW-1185">Reference proteome</keyword>
<name>A0ACC0X4U2_9ROSI</name>
<evidence type="ECO:0000313" key="1">
    <source>
        <dbReference type="EMBL" id="KAJ0009837.1"/>
    </source>
</evidence>
<organism evidence="1 2">
    <name type="scientific">Pistacia integerrima</name>
    <dbReference type="NCBI Taxonomy" id="434235"/>
    <lineage>
        <taxon>Eukaryota</taxon>
        <taxon>Viridiplantae</taxon>
        <taxon>Streptophyta</taxon>
        <taxon>Embryophyta</taxon>
        <taxon>Tracheophyta</taxon>
        <taxon>Spermatophyta</taxon>
        <taxon>Magnoliopsida</taxon>
        <taxon>eudicotyledons</taxon>
        <taxon>Gunneridae</taxon>
        <taxon>Pentapetalae</taxon>
        <taxon>rosids</taxon>
        <taxon>malvids</taxon>
        <taxon>Sapindales</taxon>
        <taxon>Anacardiaceae</taxon>
        <taxon>Pistacia</taxon>
    </lineage>
</organism>
<evidence type="ECO:0000313" key="2">
    <source>
        <dbReference type="Proteomes" id="UP001163603"/>
    </source>
</evidence>
<dbReference type="Proteomes" id="UP001163603">
    <property type="component" value="Chromosome 14"/>
</dbReference>
<dbReference type="EMBL" id="CM047749">
    <property type="protein sequence ID" value="KAJ0009837.1"/>
    <property type="molecule type" value="Genomic_DNA"/>
</dbReference>
<proteinExistence type="predicted"/>
<comment type="caution">
    <text evidence="1">The sequence shown here is derived from an EMBL/GenBank/DDBJ whole genome shotgun (WGS) entry which is preliminary data.</text>
</comment>
<gene>
    <name evidence="1" type="ORF">Pint_34423</name>
</gene>
<accession>A0ACC0X4U2</accession>
<protein>
    <submittedName>
        <fullName evidence="1">Uncharacterized protein</fullName>
    </submittedName>
</protein>
<reference evidence="2" key="1">
    <citation type="journal article" date="2023" name="G3 (Bethesda)">
        <title>Genome assembly and association tests identify interacting loci associated with vigor, precocity, and sex in interspecific pistachio rootstocks.</title>
        <authorList>
            <person name="Palmer W."/>
            <person name="Jacygrad E."/>
            <person name="Sagayaradj S."/>
            <person name="Cavanaugh K."/>
            <person name="Han R."/>
            <person name="Bertier L."/>
            <person name="Beede B."/>
            <person name="Kafkas S."/>
            <person name="Golino D."/>
            <person name="Preece J."/>
            <person name="Michelmore R."/>
        </authorList>
    </citation>
    <scope>NUCLEOTIDE SEQUENCE [LARGE SCALE GENOMIC DNA]</scope>
</reference>
<sequence>MSMACLNMYNNEHSMNPRISFSNDFADTQQAAKQENKYREAPVSADFEFSVRNYNMKPADEIFFKGMLVPLKDNSGRKMTLREELLVGDEEEVLPRVPKISGWWKERLGLRKGHIVSKKGDRNVLEEVVEEPRPAFADDEDTVTVGKTIQELLLEGGLNCRETGI</sequence>